<dbReference type="Proteomes" id="UP001239111">
    <property type="component" value="Chromosome 2"/>
</dbReference>
<evidence type="ECO:0000313" key="1">
    <source>
        <dbReference type="EMBL" id="KAJ8676477.1"/>
    </source>
</evidence>
<dbReference type="EMBL" id="CM056742">
    <property type="protein sequence ID" value="KAJ8676477.1"/>
    <property type="molecule type" value="Genomic_DNA"/>
</dbReference>
<gene>
    <name evidence="1" type="ORF">QAD02_012264</name>
</gene>
<sequence>MESYVAEEDHNLEGDVINLSGDSDIVFVESDKKAEETICIVTDDEDSPSIEYVERFFNGEIVRDAEDSQESLVNLSPPLRRNAASRLVERVIPIMSTTTRIMQDVPHPAKKKLNVSEIFYEKTGIPRLSILKEHLQQEGRLEEDCAIKIIQQGAEILRKEKNLIQIEQPIIIVGDIHGQFYDLLRIFEIGGPPTEIKYLFLGDYVDRGSFSIECILYLWSLKICFPKTVFLLRGNHECRHLTGYFTFKKECEVKYSDKVYDACMDAFDCLPLAAVVNNQFFCVHGGISPGILKLKDIHQIDRFQEPPSHGSFCDLLWSDPSENFGKESSVTFFSHNDARGCSYYYSYAAIEEFLSTNKLTSVIRAHEAQSMGYRLSRFSKKGFPALITIFSAPNYLDVYENEGAVIIYKDDKLNIKQYKQTHHPYWLPNFTDVFSWSLPFVGEKITDMLLGVLKICPDDELGRDDEEGLEGEKLQEILSKKDIMRNKIRAIGRVSRNYKNLRKVNEKELELKGLTPSESSPTKVVVDQELDPKIAAKRNPFLRAKMIDSVNERMPPLPSYEPVE</sequence>
<comment type="caution">
    <text evidence="1">The sequence shown here is derived from an EMBL/GenBank/DDBJ whole genome shotgun (WGS) entry which is preliminary data.</text>
</comment>
<evidence type="ECO:0000313" key="2">
    <source>
        <dbReference type="Proteomes" id="UP001239111"/>
    </source>
</evidence>
<reference evidence="1" key="1">
    <citation type="submission" date="2023-04" db="EMBL/GenBank/DDBJ databases">
        <title>A chromosome-level genome assembly of the parasitoid wasp Eretmocerus hayati.</title>
        <authorList>
            <person name="Zhong Y."/>
            <person name="Liu S."/>
            <person name="Liu Y."/>
        </authorList>
    </citation>
    <scope>NUCLEOTIDE SEQUENCE</scope>
    <source>
        <strain evidence="1">ZJU_SS_LIU_2023</strain>
    </source>
</reference>
<organism evidence="1 2">
    <name type="scientific">Eretmocerus hayati</name>
    <dbReference type="NCBI Taxonomy" id="131215"/>
    <lineage>
        <taxon>Eukaryota</taxon>
        <taxon>Metazoa</taxon>
        <taxon>Ecdysozoa</taxon>
        <taxon>Arthropoda</taxon>
        <taxon>Hexapoda</taxon>
        <taxon>Insecta</taxon>
        <taxon>Pterygota</taxon>
        <taxon>Neoptera</taxon>
        <taxon>Endopterygota</taxon>
        <taxon>Hymenoptera</taxon>
        <taxon>Apocrita</taxon>
        <taxon>Proctotrupomorpha</taxon>
        <taxon>Chalcidoidea</taxon>
        <taxon>Aphelinidae</taxon>
        <taxon>Aphelininae</taxon>
        <taxon>Eretmocerus</taxon>
    </lineage>
</organism>
<accession>A0ACC2NZD2</accession>
<protein>
    <submittedName>
        <fullName evidence="1">Uncharacterized protein</fullName>
    </submittedName>
</protein>
<proteinExistence type="predicted"/>
<keyword evidence="2" id="KW-1185">Reference proteome</keyword>
<feature type="non-terminal residue" evidence="1">
    <location>
        <position position="564"/>
    </location>
</feature>
<name>A0ACC2NZD2_9HYME</name>